<feature type="region of interest" description="Disordered" evidence="1">
    <location>
        <begin position="553"/>
        <end position="573"/>
    </location>
</feature>
<name>A0ABQ7G7S4_DUNSA</name>
<dbReference type="EMBL" id="MU070019">
    <property type="protein sequence ID" value="KAF5830656.1"/>
    <property type="molecule type" value="Genomic_DNA"/>
</dbReference>
<dbReference type="InterPro" id="IPR011990">
    <property type="entry name" value="TPR-like_helical_dom_sf"/>
</dbReference>
<dbReference type="Gene3D" id="1.25.40.10">
    <property type="entry name" value="Tetratricopeptide repeat domain"/>
    <property type="match status" value="1"/>
</dbReference>
<evidence type="ECO:0000313" key="2">
    <source>
        <dbReference type="EMBL" id="KAF5830656.1"/>
    </source>
</evidence>
<reference evidence="2" key="1">
    <citation type="submission" date="2017-08" db="EMBL/GenBank/DDBJ databases">
        <authorList>
            <person name="Polle J.E."/>
            <person name="Barry K."/>
            <person name="Cushman J."/>
            <person name="Schmutz J."/>
            <person name="Tran D."/>
            <person name="Hathwaick L.T."/>
            <person name="Yim W.C."/>
            <person name="Jenkins J."/>
            <person name="Mckie-Krisberg Z.M."/>
            <person name="Prochnik S."/>
            <person name="Lindquist E."/>
            <person name="Dockter R.B."/>
            <person name="Adam C."/>
            <person name="Molina H."/>
            <person name="Bunkerborg J."/>
            <person name="Jin E."/>
            <person name="Buchheim M."/>
            <person name="Magnuson J."/>
        </authorList>
    </citation>
    <scope>NUCLEOTIDE SEQUENCE</scope>
    <source>
        <strain evidence="2">CCAP 19/18</strain>
    </source>
</reference>
<sequence>MSSMVCRSMKKFYLHLCDQHGSHTKVIRLDENDLRTLHECAINAFPHVKGQALQAYTLVHEERKKPLSLDVRTSKLKHLEDVLLEPLLQQASSPSSGASAAPTTTAAADPAALRPLLACATSAVQAKNFQLAAELYGQVLSFSPGHSEALEALGCVWLKHARQPARAQPYLEQLANSQPKSSASGSRAHELLGDCLLALGAAPKALQAYNRALSAAMDVGAELSRQQDLQIAVARAMHAQVDQPVMQDLASQLVMNVLGANEMHFGGLELYATIAEEQGLYEDALRVALRLVIVQRHHPTLRALLARRLQAPGGLQALYAELSLEGNAHGDSASGGKAPSRTGTASALAFLASVVKDHGAVAPVVALLQKALEYDPLHPGYALSLAHALELSHDLAGVVASVAAYLRRVETAGPSQASHLTLGGGLQWKDVVNLLEGLPPRDARNPCSWLAWRSMEPWDPHAFQGAPTGQACGGKVAYSHEQLDMLALCCTAVKALYVGGAVTRAARLVAVIEPARQASKHELHTTLIRNEAAYYNCVRQLLCDAPPPSYGADASDAAASRRNSDSTCPRCESPSVTSMCKKDLECDVRSTSASLARLQVGVSDPGQTEQTGTTVPSGPSHGLSVGQEECGGSSCSSMPCSAAGNMGAGSHEPSDRASSLHISQDNSDSSTPCPAISGTASDRAPGAVQQGAQRGDSASCMGAAPGVRASDAGHESWPAQGPNAPEPLFLCGDSHCLPAAWRIVTLRGKPRLLLPLLVTGCKIWHLRPQSSFYPKIQFHNALAYIPDGSQVVVLLGEIDCREGLLMAVQKCKYSSLREAIAAIVDLYVSILTDLMKHRKFKIFVHPIPPVLNETRSLVKAFMQLLKCKVPAASSSLGEFENGGGHLRYLDFFECLLSPDGSTLAQGLALDGTHLSPAYLPHFASAFW</sequence>
<feature type="compositionally biased region" description="Polar residues" evidence="1">
    <location>
        <begin position="656"/>
        <end position="672"/>
    </location>
</feature>
<organism evidence="2 3">
    <name type="scientific">Dunaliella salina</name>
    <name type="common">Green alga</name>
    <name type="synonym">Protococcus salinus</name>
    <dbReference type="NCBI Taxonomy" id="3046"/>
    <lineage>
        <taxon>Eukaryota</taxon>
        <taxon>Viridiplantae</taxon>
        <taxon>Chlorophyta</taxon>
        <taxon>core chlorophytes</taxon>
        <taxon>Chlorophyceae</taxon>
        <taxon>CS clade</taxon>
        <taxon>Chlamydomonadales</taxon>
        <taxon>Dunaliellaceae</taxon>
        <taxon>Dunaliella</taxon>
    </lineage>
</organism>
<keyword evidence="3" id="KW-1185">Reference proteome</keyword>
<feature type="region of interest" description="Disordered" evidence="1">
    <location>
        <begin position="643"/>
        <end position="719"/>
    </location>
</feature>
<evidence type="ECO:0000313" key="3">
    <source>
        <dbReference type="Proteomes" id="UP000815325"/>
    </source>
</evidence>
<evidence type="ECO:0000256" key="1">
    <source>
        <dbReference type="SAM" id="MobiDB-lite"/>
    </source>
</evidence>
<feature type="compositionally biased region" description="Polar residues" evidence="1">
    <location>
        <begin position="605"/>
        <end position="617"/>
    </location>
</feature>
<dbReference type="Proteomes" id="UP000815325">
    <property type="component" value="Unassembled WGS sequence"/>
</dbReference>
<proteinExistence type="predicted"/>
<protein>
    <submittedName>
        <fullName evidence="2">Uncharacterized protein</fullName>
    </submittedName>
</protein>
<gene>
    <name evidence="2" type="ORF">DUNSADRAFT_14221</name>
</gene>
<dbReference type="SUPFAM" id="SSF48452">
    <property type="entry name" value="TPR-like"/>
    <property type="match status" value="1"/>
</dbReference>
<comment type="caution">
    <text evidence="2">The sequence shown here is derived from an EMBL/GenBank/DDBJ whole genome shotgun (WGS) entry which is preliminary data.</text>
</comment>
<accession>A0ABQ7G7S4</accession>
<feature type="region of interest" description="Disordered" evidence="1">
    <location>
        <begin position="599"/>
        <end position="630"/>
    </location>
</feature>